<proteinExistence type="predicted"/>
<dbReference type="OrthoDB" id="3200163at2759"/>
<comment type="caution">
    <text evidence="2">The sequence shown here is derived from an EMBL/GenBank/DDBJ whole genome shotgun (WGS) entry which is preliminary data.</text>
</comment>
<dbReference type="PANTHER" id="PTHR43142">
    <property type="entry name" value="CARBOXYLIC ESTER HYDROLASE"/>
    <property type="match status" value="1"/>
</dbReference>
<dbReference type="SUPFAM" id="SSF53474">
    <property type="entry name" value="alpha/beta-Hydrolases"/>
    <property type="match status" value="1"/>
</dbReference>
<sequence>MPLNGDDVPRETICHPVIGHIRGIKRYTDLVQFLGVQYATLKDRFARGELCQNYPSAAGHVLDADHFGPLPMSPVDGCEHEQRLIQRSLPFSPFHQSDTQCLTLNISAPSGHGPGSLPVLVFVHGGAFATGSSSYPQCDLAPITNMSVEAGTPMISVGINYRVGAPGFLYSSTMKDAGYRTNNGLDDQRLALRWINHHIAGFGGDPARVTFLGESAGAASGFFHLHHPEPLFHQFVAMSGSSQQRLRRVEQADTAYTSVLEALDAMELPPKQQIDVLLETPINDFLAKVGRRFPIGPLIDGDSIPVGTTFRSLRDKDEVVKLFPGLRHCKRVIIGDCQMDGMAFSSRVSGRTDILPRTMERCMSAVFDSISPNIAQDLGSRYGLDIFAEANTPETLEPVLRFGNDVMFSLPAREFARAWSESNVPDTEAFLCHFNAPNPWDGPWKGHATHIQDIAFVLQNYRDTLSVGQRRCGERYANDLIAFVNGAKPWPAYQSDVEPGSMVYDAPSDGDEDESRFVLEEAPALTGRRDLLQKVVGEELFDKLVDVWQMFMLGGP</sequence>
<dbReference type="PANTHER" id="PTHR43142:SF11">
    <property type="entry name" value="CARBOXYLIC ESTER HYDROLASE"/>
    <property type="match status" value="1"/>
</dbReference>
<organism evidence="2 3">
    <name type="scientific">Dactylonectria estremocensis</name>
    <dbReference type="NCBI Taxonomy" id="1079267"/>
    <lineage>
        <taxon>Eukaryota</taxon>
        <taxon>Fungi</taxon>
        <taxon>Dikarya</taxon>
        <taxon>Ascomycota</taxon>
        <taxon>Pezizomycotina</taxon>
        <taxon>Sordariomycetes</taxon>
        <taxon>Hypocreomycetidae</taxon>
        <taxon>Hypocreales</taxon>
        <taxon>Nectriaceae</taxon>
        <taxon>Dactylonectria</taxon>
    </lineage>
</organism>
<dbReference type="Pfam" id="PF00135">
    <property type="entry name" value="COesterase"/>
    <property type="match status" value="1"/>
</dbReference>
<reference evidence="2" key="1">
    <citation type="journal article" date="2021" name="Nat. Commun.">
        <title>Genetic determinants of endophytism in the Arabidopsis root mycobiome.</title>
        <authorList>
            <person name="Mesny F."/>
            <person name="Miyauchi S."/>
            <person name="Thiergart T."/>
            <person name="Pickel B."/>
            <person name="Atanasova L."/>
            <person name="Karlsson M."/>
            <person name="Huettel B."/>
            <person name="Barry K.W."/>
            <person name="Haridas S."/>
            <person name="Chen C."/>
            <person name="Bauer D."/>
            <person name="Andreopoulos W."/>
            <person name="Pangilinan J."/>
            <person name="LaButti K."/>
            <person name="Riley R."/>
            <person name="Lipzen A."/>
            <person name="Clum A."/>
            <person name="Drula E."/>
            <person name="Henrissat B."/>
            <person name="Kohler A."/>
            <person name="Grigoriev I.V."/>
            <person name="Martin F.M."/>
            <person name="Hacquard S."/>
        </authorList>
    </citation>
    <scope>NUCLEOTIDE SEQUENCE</scope>
    <source>
        <strain evidence="2">MPI-CAGE-AT-0021</strain>
    </source>
</reference>
<accession>A0A9P9IEJ6</accession>
<keyword evidence="2" id="KW-0378">Hydrolase</keyword>
<name>A0A9P9IEJ6_9HYPO</name>
<dbReference type="InterPro" id="IPR029058">
    <property type="entry name" value="AB_hydrolase_fold"/>
</dbReference>
<dbReference type="InterPro" id="IPR002018">
    <property type="entry name" value="CarbesteraseB"/>
</dbReference>
<feature type="domain" description="Carboxylesterase type B" evidence="1">
    <location>
        <begin position="18"/>
        <end position="461"/>
    </location>
</feature>
<dbReference type="Proteomes" id="UP000717696">
    <property type="component" value="Unassembled WGS sequence"/>
</dbReference>
<keyword evidence="3" id="KW-1185">Reference proteome</keyword>
<protein>
    <submittedName>
        <fullName evidence="2">Alpha/Beta hydrolase protein</fullName>
    </submittedName>
</protein>
<evidence type="ECO:0000259" key="1">
    <source>
        <dbReference type="Pfam" id="PF00135"/>
    </source>
</evidence>
<dbReference type="Gene3D" id="3.40.50.1820">
    <property type="entry name" value="alpha/beta hydrolase"/>
    <property type="match status" value="1"/>
</dbReference>
<dbReference type="AlphaFoldDB" id="A0A9P9IEJ6"/>
<dbReference type="EMBL" id="JAGMUU010000036">
    <property type="protein sequence ID" value="KAH7116555.1"/>
    <property type="molecule type" value="Genomic_DNA"/>
</dbReference>
<gene>
    <name evidence="2" type="ORF">B0J13DRAFT_630390</name>
</gene>
<dbReference type="GO" id="GO:0016787">
    <property type="term" value="F:hydrolase activity"/>
    <property type="evidence" value="ECO:0007669"/>
    <property type="project" value="UniProtKB-KW"/>
</dbReference>
<evidence type="ECO:0000313" key="2">
    <source>
        <dbReference type="EMBL" id="KAH7116555.1"/>
    </source>
</evidence>
<evidence type="ECO:0000313" key="3">
    <source>
        <dbReference type="Proteomes" id="UP000717696"/>
    </source>
</evidence>